<dbReference type="PROSITE" id="PS51257">
    <property type="entry name" value="PROKAR_LIPOPROTEIN"/>
    <property type="match status" value="1"/>
</dbReference>
<dbReference type="Pfam" id="PF09580">
    <property type="entry name" value="Spore_YhcN_YlaJ"/>
    <property type="match status" value="1"/>
</dbReference>
<reference evidence="4" key="1">
    <citation type="submission" date="2016-10" db="EMBL/GenBank/DDBJ databases">
        <authorList>
            <person name="Varghese N."/>
            <person name="Submissions S."/>
        </authorList>
    </citation>
    <scope>NUCLEOTIDE SEQUENCE [LARGE SCALE GENOMIC DNA]</scope>
    <source>
        <strain evidence="4">B48,IBRC-M 10115,DSM 25386,CECT 8001</strain>
    </source>
</reference>
<dbReference type="Proteomes" id="UP000198553">
    <property type="component" value="Unassembled WGS sequence"/>
</dbReference>
<dbReference type="RefSeq" id="WP_244532535.1">
    <property type="nucleotide sequence ID" value="NZ_FOBW01000004.1"/>
</dbReference>
<protein>
    <submittedName>
        <fullName evidence="3">Sporulation lipoprotein YhcN/YlaJ (Spore_YhcN_YlaJ)</fullName>
    </submittedName>
</protein>
<feature type="region of interest" description="Disordered" evidence="1">
    <location>
        <begin position="185"/>
        <end position="217"/>
    </location>
</feature>
<dbReference type="STRING" id="930146.SAMN05192533_104101"/>
<sequence length="217" mass="24266">MIKKGLTILGICGFALAGCAGNNADQGNNGEQAGIYKDTNRQLHVNNHEPGFYNPDMEGEDTGFGYVRHKRTGIMGADEQPKYSIDREQLANMISTLGAQTPNVDDVSTLVTDEEIIIVYETDSDNRNETADQMKKMAMSVVPAWFHIYVSDDTTLRQNVENFATLNTNSRDIHQLLDDLVEEMNDSPQGKEMDNANEEYDNGTDIRNQYMGRNDNS</sequence>
<accession>A0A1H7ZWH8</accession>
<evidence type="ECO:0000256" key="1">
    <source>
        <dbReference type="SAM" id="MobiDB-lite"/>
    </source>
</evidence>
<gene>
    <name evidence="3" type="ORF">SAMN05192533_104101</name>
</gene>
<evidence type="ECO:0000313" key="4">
    <source>
        <dbReference type="Proteomes" id="UP000198553"/>
    </source>
</evidence>
<feature type="signal peptide" evidence="2">
    <location>
        <begin position="1"/>
        <end position="17"/>
    </location>
</feature>
<proteinExistence type="predicted"/>
<keyword evidence="3" id="KW-0449">Lipoprotein</keyword>
<evidence type="ECO:0000313" key="3">
    <source>
        <dbReference type="EMBL" id="SEM62094.1"/>
    </source>
</evidence>
<dbReference type="EMBL" id="FOBW01000004">
    <property type="protein sequence ID" value="SEM62094.1"/>
    <property type="molecule type" value="Genomic_DNA"/>
</dbReference>
<dbReference type="AlphaFoldDB" id="A0A1H7ZWH8"/>
<name>A0A1H7ZWH8_9BACI</name>
<evidence type="ECO:0000256" key="2">
    <source>
        <dbReference type="SAM" id="SignalP"/>
    </source>
</evidence>
<keyword evidence="4" id="KW-1185">Reference proteome</keyword>
<feature type="chain" id="PRO_5039628232" evidence="2">
    <location>
        <begin position="18"/>
        <end position="217"/>
    </location>
</feature>
<keyword evidence="2" id="KW-0732">Signal</keyword>
<organism evidence="3 4">
    <name type="scientific">Mesobacillus persicus</name>
    <dbReference type="NCBI Taxonomy" id="930146"/>
    <lineage>
        <taxon>Bacteria</taxon>
        <taxon>Bacillati</taxon>
        <taxon>Bacillota</taxon>
        <taxon>Bacilli</taxon>
        <taxon>Bacillales</taxon>
        <taxon>Bacillaceae</taxon>
        <taxon>Mesobacillus</taxon>
    </lineage>
</organism>
<dbReference type="InterPro" id="IPR019076">
    <property type="entry name" value="Spore_lipoprot_YhcN/YlaJ-like"/>
</dbReference>